<feature type="domain" description="PiggyBac transposable element-derived protein" evidence="2">
    <location>
        <begin position="83"/>
        <end position="188"/>
    </location>
</feature>
<feature type="compositionally biased region" description="Basic and acidic residues" evidence="1">
    <location>
        <begin position="1"/>
        <end position="30"/>
    </location>
</feature>
<keyword evidence="4" id="KW-1185">Reference proteome</keyword>
<evidence type="ECO:0000313" key="4">
    <source>
        <dbReference type="Proteomes" id="UP000762676"/>
    </source>
</evidence>
<dbReference type="EMBL" id="BMAT01000850">
    <property type="protein sequence ID" value="GFR74489.1"/>
    <property type="molecule type" value="Genomic_DNA"/>
</dbReference>
<dbReference type="PANTHER" id="PTHR46599:SF6">
    <property type="entry name" value="DUAL SPECIFICITY PHOSPHATASE 26"/>
    <property type="match status" value="1"/>
</dbReference>
<dbReference type="InterPro" id="IPR029526">
    <property type="entry name" value="PGBD"/>
</dbReference>
<dbReference type="Proteomes" id="UP000762676">
    <property type="component" value="Unassembled WGS sequence"/>
</dbReference>
<organism evidence="3 4">
    <name type="scientific">Elysia marginata</name>
    <dbReference type="NCBI Taxonomy" id="1093978"/>
    <lineage>
        <taxon>Eukaryota</taxon>
        <taxon>Metazoa</taxon>
        <taxon>Spiralia</taxon>
        <taxon>Lophotrochozoa</taxon>
        <taxon>Mollusca</taxon>
        <taxon>Gastropoda</taxon>
        <taxon>Heterobranchia</taxon>
        <taxon>Euthyneura</taxon>
        <taxon>Panpulmonata</taxon>
        <taxon>Sacoglossa</taxon>
        <taxon>Placobranchoidea</taxon>
        <taxon>Plakobranchidae</taxon>
        <taxon>Elysia</taxon>
    </lineage>
</organism>
<dbReference type="PANTHER" id="PTHR46599">
    <property type="entry name" value="PIGGYBAC TRANSPOSABLE ELEMENT-DERIVED PROTEIN 4"/>
    <property type="match status" value="1"/>
</dbReference>
<protein>
    <submittedName>
        <fullName evidence="3">PiggyBac transposable element-derived protein 4</fullName>
    </submittedName>
</protein>
<reference evidence="3 4" key="1">
    <citation type="journal article" date="2021" name="Elife">
        <title>Chloroplast acquisition without the gene transfer in kleptoplastic sea slugs, Plakobranchus ocellatus.</title>
        <authorList>
            <person name="Maeda T."/>
            <person name="Takahashi S."/>
            <person name="Yoshida T."/>
            <person name="Shimamura S."/>
            <person name="Takaki Y."/>
            <person name="Nagai Y."/>
            <person name="Toyoda A."/>
            <person name="Suzuki Y."/>
            <person name="Arimoto A."/>
            <person name="Ishii H."/>
            <person name="Satoh N."/>
            <person name="Nishiyama T."/>
            <person name="Hasebe M."/>
            <person name="Maruyama T."/>
            <person name="Minagawa J."/>
            <person name="Obokata J."/>
            <person name="Shigenobu S."/>
        </authorList>
    </citation>
    <scope>NUCLEOTIDE SEQUENCE [LARGE SCALE GENOMIC DNA]</scope>
</reference>
<name>A0AAV4FMM8_9GAST</name>
<dbReference type="Pfam" id="PF13843">
    <property type="entry name" value="DDE_Tnp_1_7"/>
    <property type="match status" value="1"/>
</dbReference>
<proteinExistence type="predicted"/>
<gene>
    <name evidence="3" type="ORF">ElyMa_000431600</name>
</gene>
<comment type="caution">
    <text evidence="3">The sequence shown here is derived from an EMBL/GenBank/DDBJ whole genome shotgun (WGS) entry which is preliminary data.</text>
</comment>
<feature type="region of interest" description="Disordered" evidence="1">
    <location>
        <begin position="1"/>
        <end position="67"/>
    </location>
</feature>
<evidence type="ECO:0000313" key="3">
    <source>
        <dbReference type="EMBL" id="GFR74489.1"/>
    </source>
</evidence>
<sequence length="188" mass="21999">MKEQKEQQEKRQAERERKREEKRLIMEKRKVDRKLKAQQNKGDSSESEDDEQKMILMSDGEDDDDDVNYDRCRECGKEDGEDDVFDEQLVPWRGRCSFLPYLPSKPDKYGLKIFRAVDSETFFPLNAVPYLGKVGRNPTVNLGRNTALQLVEPFYRSGRNLTSDNFFTDYELAQKLNIEKMSVVGLID</sequence>
<evidence type="ECO:0000259" key="2">
    <source>
        <dbReference type="Pfam" id="PF13843"/>
    </source>
</evidence>
<dbReference type="AlphaFoldDB" id="A0AAV4FMM8"/>
<evidence type="ECO:0000256" key="1">
    <source>
        <dbReference type="SAM" id="MobiDB-lite"/>
    </source>
</evidence>
<accession>A0AAV4FMM8</accession>